<reference evidence="4 5" key="1">
    <citation type="journal article" date="2019" name="Appl. Microbiol. Biotechnol.">
        <title>Genome sequence of Isaria javanica and comparative genome analysis insights into family S53 peptidase evolution in fungal entomopathogens.</title>
        <authorList>
            <person name="Lin R."/>
            <person name="Zhang X."/>
            <person name="Xin B."/>
            <person name="Zou M."/>
            <person name="Gao Y."/>
            <person name="Qin F."/>
            <person name="Hu Q."/>
            <person name="Xie B."/>
            <person name="Cheng X."/>
        </authorList>
    </citation>
    <scope>NUCLEOTIDE SEQUENCE [LARGE SCALE GENOMIC DNA]</scope>
    <source>
        <strain evidence="4 5">IJ1G</strain>
    </source>
</reference>
<evidence type="ECO:0000256" key="2">
    <source>
        <dbReference type="ARBA" id="ARBA00023043"/>
    </source>
</evidence>
<keyword evidence="1" id="KW-0677">Repeat</keyword>
<accession>A0A545UM96</accession>
<dbReference type="PANTHER" id="PTHR24189:SF50">
    <property type="entry name" value="ANKYRIN REPEAT AND SOCS BOX PROTEIN 2"/>
    <property type="match status" value="1"/>
</dbReference>
<dbReference type="PROSITE" id="PS50297">
    <property type="entry name" value="ANK_REP_REGION"/>
    <property type="match status" value="4"/>
</dbReference>
<feature type="repeat" description="ANK" evidence="3">
    <location>
        <begin position="217"/>
        <end position="244"/>
    </location>
</feature>
<dbReference type="InterPro" id="IPR050745">
    <property type="entry name" value="Multifunctional_regulatory"/>
</dbReference>
<dbReference type="Proteomes" id="UP000315783">
    <property type="component" value="Unassembled WGS sequence"/>
</dbReference>
<dbReference type="SMART" id="SM00248">
    <property type="entry name" value="ANK"/>
    <property type="match status" value="6"/>
</dbReference>
<dbReference type="PANTHER" id="PTHR24189">
    <property type="entry name" value="MYOTROPHIN"/>
    <property type="match status" value="1"/>
</dbReference>
<gene>
    <name evidence="4" type="ORF">IF1G_10734</name>
</gene>
<dbReference type="Pfam" id="PF12796">
    <property type="entry name" value="Ank_2"/>
    <property type="match status" value="3"/>
</dbReference>
<evidence type="ECO:0000313" key="4">
    <source>
        <dbReference type="EMBL" id="TQV90582.1"/>
    </source>
</evidence>
<dbReference type="AlphaFoldDB" id="A0A545UM96"/>
<protein>
    <submittedName>
        <fullName evidence="4">Ankyrin repeat protein</fullName>
    </submittedName>
</protein>
<evidence type="ECO:0000256" key="1">
    <source>
        <dbReference type="ARBA" id="ARBA00022737"/>
    </source>
</evidence>
<dbReference type="InterPro" id="IPR002110">
    <property type="entry name" value="Ankyrin_rpt"/>
</dbReference>
<keyword evidence="5" id="KW-1185">Reference proteome</keyword>
<proteinExistence type="predicted"/>
<dbReference type="Gene3D" id="1.25.40.20">
    <property type="entry name" value="Ankyrin repeat-containing domain"/>
    <property type="match status" value="3"/>
</dbReference>
<evidence type="ECO:0000313" key="5">
    <source>
        <dbReference type="Proteomes" id="UP000315783"/>
    </source>
</evidence>
<dbReference type="STRING" id="43265.A0A545UM96"/>
<keyword evidence="2 3" id="KW-0040">ANK repeat</keyword>
<dbReference type="InterPro" id="IPR036770">
    <property type="entry name" value="Ankyrin_rpt-contain_sf"/>
</dbReference>
<sequence length="471" mass="50607">MRSILAQNLAAANEPPRGYYGQTALQAACMHGHELAVQLLIHAGADIHFSGGNNLQRNALQIACGHGDEKIVDMLLAAGARVDEVTDASAAGPEKPSRSRVIVTRYNGRTALQAACERGHIRLVHRLLQMGADVNAPPSPTAGYTALQAAAGSGFLDIVEVLLQHGADANAASAKYKGFTALQGACHGGHAKVVELVLEQEVDVHALGGIYGDGMVLHAAAEAGRVEIIKMLLAAGADLLSMYEANMKRRPRRDEEDEPLMDGDCGNGSRLRTSLPVFRNSVSTGTKVMASLATVKHVLLLSFAMIGFISLVQSPVYDSVPSQVQRASAASCDCGNSTAEALALGCKYDSLAAAWLPEHCRNDELTAEFETSGPGPNGEWTYWADTAHTEEISLTDIAKMADNQELRFHMSGHWHVVHCIFYWRKEHRARFNGKMVEPRSDNEKHIKHCGKITLDPGYGTVAGVGLNTDEE</sequence>
<feature type="repeat" description="ANK" evidence="3">
    <location>
        <begin position="55"/>
        <end position="87"/>
    </location>
</feature>
<organism evidence="4 5">
    <name type="scientific">Cordyceps javanica</name>
    <dbReference type="NCBI Taxonomy" id="43265"/>
    <lineage>
        <taxon>Eukaryota</taxon>
        <taxon>Fungi</taxon>
        <taxon>Dikarya</taxon>
        <taxon>Ascomycota</taxon>
        <taxon>Pezizomycotina</taxon>
        <taxon>Sordariomycetes</taxon>
        <taxon>Hypocreomycetidae</taxon>
        <taxon>Hypocreales</taxon>
        <taxon>Cordycipitaceae</taxon>
        <taxon>Cordyceps</taxon>
    </lineage>
</organism>
<feature type="repeat" description="ANK" evidence="3">
    <location>
        <begin position="107"/>
        <end position="139"/>
    </location>
</feature>
<feature type="repeat" description="ANK" evidence="3">
    <location>
        <begin position="177"/>
        <end position="209"/>
    </location>
</feature>
<name>A0A545UM96_9HYPO</name>
<feature type="repeat" description="ANK" evidence="3">
    <location>
        <begin position="20"/>
        <end position="52"/>
    </location>
</feature>
<comment type="caution">
    <text evidence="4">The sequence shown here is derived from an EMBL/GenBank/DDBJ whole genome shotgun (WGS) entry which is preliminary data.</text>
</comment>
<evidence type="ECO:0000256" key="3">
    <source>
        <dbReference type="PROSITE-ProRule" id="PRU00023"/>
    </source>
</evidence>
<dbReference type="PRINTS" id="PR01415">
    <property type="entry name" value="ANKYRIN"/>
</dbReference>
<dbReference type="EMBL" id="SPUK01000025">
    <property type="protein sequence ID" value="TQV90582.1"/>
    <property type="molecule type" value="Genomic_DNA"/>
</dbReference>
<dbReference type="PROSITE" id="PS50088">
    <property type="entry name" value="ANK_REPEAT"/>
    <property type="match status" value="6"/>
</dbReference>
<feature type="repeat" description="ANK" evidence="3">
    <location>
        <begin position="142"/>
        <end position="174"/>
    </location>
</feature>
<dbReference type="SUPFAM" id="SSF48403">
    <property type="entry name" value="Ankyrin repeat"/>
    <property type="match status" value="1"/>
</dbReference>